<dbReference type="InterPro" id="IPR036179">
    <property type="entry name" value="Ig-like_dom_sf"/>
</dbReference>
<evidence type="ECO:0000313" key="4">
    <source>
        <dbReference type="Proteomes" id="UP000261340"/>
    </source>
</evidence>
<dbReference type="SUPFAM" id="SSF48726">
    <property type="entry name" value="Immunoglobulin"/>
    <property type="match status" value="1"/>
</dbReference>
<dbReference type="Gene3D" id="2.60.40.10">
    <property type="entry name" value="Immunoglobulins"/>
    <property type="match status" value="1"/>
</dbReference>
<dbReference type="STRING" id="61819.ENSACIP00000001313"/>
<keyword evidence="4" id="KW-1185">Reference proteome</keyword>
<sequence length="158" mass="17333">MRTPLSASYWVEARPGLVIKENESLTLDCSAKSYPSVNSIIWMKATDGPNKSTIGTQMNFTVKSASVSDSGWYSCTATNKIGTGNSEQVEVKVKLAASKPPYTYDFDTDTDTSEDDVEINYTQVNFKPKSGHQKARNDSSSSSSSSTEDRTQYSEVKI</sequence>
<feature type="compositionally biased region" description="Basic and acidic residues" evidence="1">
    <location>
        <begin position="147"/>
        <end position="158"/>
    </location>
</feature>
<dbReference type="InterPro" id="IPR007110">
    <property type="entry name" value="Ig-like_dom"/>
</dbReference>
<feature type="domain" description="Ig-like" evidence="2">
    <location>
        <begin position="4"/>
        <end position="92"/>
    </location>
</feature>
<dbReference type="InterPro" id="IPR003599">
    <property type="entry name" value="Ig_sub"/>
</dbReference>
<feature type="region of interest" description="Disordered" evidence="1">
    <location>
        <begin position="123"/>
        <end position="158"/>
    </location>
</feature>
<evidence type="ECO:0000313" key="3">
    <source>
        <dbReference type="Ensembl" id="ENSACIP00000001313.1"/>
    </source>
</evidence>
<protein>
    <recommendedName>
        <fullName evidence="2">Ig-like domain-containing protein</fullName>
    </recommendedName>
</protein>
<dbReference type="CDD" id="cd00096">
    <property type="entry name" value="Ig"/>
    <property type="match status" value="1"/>
</dbReference>
<dbReference type="AlphaFoldDB" id="A0A3Q0QT50"/>
<reference evidence="3" key="1">
    <citation type="submission" date="2025-08" db="UniProtKB">
        <authorList>
            <consortium name="Ensembl"/>
        </authorList>
    </citation>
    <scope>IDENTIFICATION</scope>
</reference>
<dbReference type="SMART" id="SM00409">
    <property type="entry name" value="IG"/>
    <property type="match status" value="1"/>
</dbReference>
<dbReference type="PANTHER" id="PTHR46013:SF4">
    <property type="entry name" value="B-CELL RECEPTOR CD22-RELATED"/>
    <property type="match status" value="1"/>
</dbReference>
<evidence type="ECO:0000256" key="1">
    <source>
        <dbReference type="SAM" id="MobiDB-lite"/>
    </source>
</evidence>
<dbReference type="GeneTree" id="ENSGT00940000178077"/>
<organism evidence="3 4">
    <name type="scientific">Amphilophus citrinellus</name>
    <name type="common">Midas cichlid</name>
    <name type="synonym">Cichlasoma citrinellum</name>
    <dbReference type="NCBI Taxonomy" id="61819"/>
    <lineage>
        <taxon>Eukaryota</taxon>
        <taxon>Metazoa</taxon>
        <taxon>Chordata</taxon>
        <taxon>Craniata</taxon>
        <taxon>Vertebrata</taxon>
        <taxon>Euteleostomi</taxon>
        <taxon>Actinopterygii</taxon>
        <taxon>Neopterygii</taxon>
        <taxon>Teleostei</taxon>
        <taxon>Neoteleostei</taxon>
        <taxon>Acanthomorphata</taxon>
        <taxon>Ovalentaria</taxon>
        <taxon>Cichlomorphae</taxon>
        <taxon>Cichliformes</taxon>
        <taxon>Cichlidae</taxon>
        <taxon>New World cichlids</taxon>
        <taxon>Cichlasomatinae</taxon>
        <taxon>Heroini</taxon>
        <taxon>Amphilophus</taxon>
    </lineage>
</organism>
<dbReference type="InterPro" id="IPR003598">
    <property type="entry name" value="Ig_sub2"/>
</dbReference>
<dbReference type="Ensembl" id="ENSACIT00000001370.1">
    <property type="protein sequence ID" value="ENSACIP00000001313.1"/>
    <property type="gene ID" value="ENSACIG00000001100.1"/>
</dbReference>
<name>A0A3Q0QT50_AMPCI</name>
<evidence type="ECO:0000259" key="2">
    <source>
        <dbReference type="PROSITE" id="PS50835"/>
    </source>
</evidence>
<dbReference type="PANTHER" id="PTHR46013">
    <property type="entry name" value="VASCULAR CELL ADHESION MOLECULE 1"/>
    <property type="match status" value="1"/>
</dbReference>
<proteinExistence type="predicted"/>
<dbReference type="Proteomes" id="UP000261340">
    <property type="component" value="Unplaced"/>
</dbReference>
<dbReference type="SMART" id="SM00408">
    <property type="entry name" value="IGc2"/>
    <property type="match status" value="1"/>
</dbReference>
<dbReference type="PROSITE" id="PS50835">
    <property type="entry name" value="IG_LIKE"/>
    <property type="match status" value="1"/>
</dbReference>
<accession>A0A3Q0QT50</accession>
<dbReference type="Pfam" id="PF13927">
    <property type="entry name" value="Ig_3"/>
    <property type="match status" value="1"/>
</dbReference>
<reference evidence="3" key="2">
    <citation type="submission" date="2025-09" db="UniProtKB">
        <authorList>
            <consortium name="Ensembl"/>
        </authorList>
    </citation>
    <scope>IDENTIFICATION</scope>
</reference>
<dbReference type="InterPro" id="IPR013783">
    <property type="entry name" value="Ig-like_fold"/>
</dbReference>